<feature type="region of interest" description="Disordered" evidence="2">
    <location>
        <begin position="271"/>
        <end position="295"/>
    </location>
</feature>
<reference evidence="4" key="2">
    <citation type="submission" date="2020-12" db="EMBL/GenBank/DDBJ databases">
        <title>New Spironucleus salmonicida genome in near-complete chromosomes.</title>
        <authorList>
            <person name="Xu F."/>
            <person name="Kurt Z."/>
            <person name="Jimenez-Gonzalez A."/>
            <person name="Astvaldsson A."/>
            <person name="Andersson J.O."/>
            <person name="Svard S.G."/>
        </authorList>
    </citation>
    <scope>NUCLEOTIDE SEQUENCE</scope>
    <source>
        <strain evidence="4">ATCC 50377</strain>
    </source>
</reference>
<dbReference type="EMBL" id="KI546166">
    <property type="protein sequence ID" value="EST41994.1"/>
    <property type="molecule type" value="Genomic_DNA"/>
</dbReference>
<dbReference type="AlphaFoldDB" id="V6LMP6"/>
<evidence type="ECO:0000313" key="4">
    <source>
        <dbReference type="EMBL" id="KAH0574901.1"/>
    </source>
</evidence>
<proteinExistence type="predicted"/>
<sequence length="333" mass="38411">MQCKESGISQQFTLAIDNLLQDIINDKIADNVFFKAQNIKYPSQKYSDAEYVALNTQFSEIQDANTKLISENQKLTLMLEKLKSQNDANLLQIDTLNQQISEQPLALIKSPDSNSSLQNLQIFKQQKSQLVSHPSAISLSDISQNSVHEHNTSTSHSALNQQSITQQSMNQSQISVLLNDISKFTKQQIIISFQTSKLNHYKLLDQQNKIQDYIKIYQMDQKNLEEKETARLVKIEQKHVKTQQKNQQSFNMKQDILKKSQKELEMKLAAQKKLSEDRENQKKAAADEEARKKQRIVDDKLAAENKKIQLKLDAERQRIEGKLTRHKQKLGME</sequence>
<name>V6LMP6_9EUKA</name>
<evidence type="ECO:0000256" key="1">
    <source>
        <dbReference type="SAM" id="Coils"/>
    </source>
</evidence>
<evidence type="ECO:0000256" key="2">
    <source>
        <dbReference type="SAM" id="MobiDB-lite"/>
    </source>
</evidence>
<feature type="coiled-coil region" evidence="1">
    <location>
        <begin position="65"/>
        <end position="99"/>
    </location>
</feature>
<keyword evidence="5" id="KW-1185">Reference proteome</keyword>
<accession>V6LMP6</accession>
<dbReference type="Proteomes" id="UP000018208">
    <property type="component" value="Unassembled WGS sequence"/>
</dbReference>
<reference evidence="3 4" key="1">
    <citation type="journal article" date="2014" name="PLoS Genet.">
        <title>The Genome of Spironucleus salmonicida Highlights a Fish Pathogen Adapted to Fluctuating Environments.</title>
        <authorList>
            <person name="Xu F."/>
            <person name="Jerlstrom-Hultqvist J."/>
            <person name="Einarsson E."/>
            <person name="Astvaldsson A."/>
            <person name="Svard S.G."/>
            <person name="Andersson J.O."/>
        </authorList>
    </citation>
    <scope>NUCLEOTIDE SEQUENCE</scope>
    <source>
        <strain evidence="4">ATCC 50377</strain>
    </source>
</reference>
<dbReference type="VEuPathDB" id="GiardiaDB:SS50377_22516"/>
<evidence type="ECO:0000313" key="5">
    <source>
        <dbReference type="Proteomes" id="UP000018208"/>
    </source>
</evidence>
<feature type="compositionally biased region" description="Basic and acidic residues" evidence="2">
    <location>
        <begin position="273"/>
        <end position="295"/>
    </location>
</feature>
<gene>
    <name evidence="3" type="ORF">SS50377_18299</name>
    <name evidence="4" type="ORF">SS50377_22516</name>
</gene>
<feature type="region of interest" description="Disordered" evidence="2">
    <location>
        <begin position="145"/>
        <end position="165"/>
    </location>
</feature>
<dbReference type="EMBL" id="AUWU02000003">
    <property type="protein sequence ID" value="KAH0574901.1"/>
    <property type="molecule type" value="Genomic_DNA"/>
</dbReference>
<keyword evidence="1" id="KW-0175">Coiled coil</keyword>
<evidence type="ECO:0000313" key="3">
    <source>
        <dbReference type="EMBL" id="EST41994.1"/>
    </source>
</evidence>
<protein>
    <submittedName>
        <fullName evidence="3">Uncharacterized protein</fullName>
    </submittedName>
</protein>
<organism evidence="3">
    <name type="scientific">Spironucleus salmonicida</name>
    <dbReference type="NCBI Taxonomy" id="348837"/>
    <lineage>
        <taxon>Eukaryota</taxon>
        <taxon>Metamonada</taxon>
        <taxon>Diplomonadida</taxon>
        <taxon>Hexamitidae</taxon>
        <taxon>Hexamitinae</taxon>
        <taxon>Spironucleus</taxon>
    </lineage>
</organism>